<reference evidence="1 2" key="1">
    <citation type="submission" date="2024-02" db="EMBL/GenBank/DDBJ databases">
        <title>Draft genome sequence of Collimonas sp. strain H4R21, an effective mineral-weathering bacterial strain isolated from the beech rhizosphere.</title>
        <authorList>
            <person name="Morin E."/>
            <person name="Uroz S."/>
            <person name="Leveau J.H.J."/>
            <person name="Kumar R."/>
            <person name="Rey M.W."/>
            <person name="Pham J."/>
        </authorList>
    </citation>
    <scope>NUCLEOTIDE SEQUENCE [LARGE SCALE GENOMIC DNA]</scope>
    <source>
        <strain evidence="1 2">H4R21</strain>
    </source>
</reference>
<keyword evidence="2" id="KW-1185">Reference proteome</keyword>
<accession>A0ABU9PWF9</accession>
<comment type="caution">
    <text evidence="1">The sequence shown here is derived from an EMBL/GenBank/DDBJ whole genome shotgun (WGS) entry which is preliminary data.</text>
</comment>
<name>A0ABU9PWF9_9BURK</name>
<organism evidence="1 2">
    <name type="scientific">Collimonas rhizosphaerae</name>
    <dbReference type="NCBI Taxonomy" id="3126357"/>
    <lineage>
        <taxon>Bacteria</taxon>
        <taxon>Pseudomonadati</taxon>
        <taxon>Pseudomonadota</taxon>
        <taxon>Betaproteobacteria</taxon>
        <taxon>Burkholderiales</taxon>
        <taxon>Oxalobacteraceae</taxon>
        <taxon>Collimonas</taxon>
    </lineage>
</organism>
<dbReference type="InterPro" id="IPR015947">
    <property type="entry name" value="PUA-like_sf"/>
</dbReference>
<evidence type="ECO:0008006" key="3">
    <source>
        <dbReference type="Google" id="ProtNLM"/>
    </source>
</evidence>
<dbReference type="EMBL" id="JBANDC010000008">
    <property type="protein sequence ID" value="MEM4988337.1"/>
    <property type="molecule type" value="Genomic_DNA"/>
</dbReference>
<dbReference type="SUPFAM" id="SSF88697">
    <property type="entry name" value="PUA domain-like"/>
    <property type="match status" value="1"/>
</dbReference>
<evidence type="ECO:0000313" key="1">
    <source>
        <dbReference type="EMBL" id="MEM4988337.1"/>
    </source>
</evidence>
<dbReference type="Proteomes" id="UP001495910">
    <property type="component" value="Unassembled WGS sequence"/>
</dbReference>
<evidence type="ECO:0000313" key="2">
    <source>
        <dbReference type="Proteomes" id="UP001495910"/>
    </source>
</evidence>
<proteinExistence type="predicted"/>
<sequence length="109" mass="12443">MSTIALYSSSPIQAIIALVDVRETIETCPSKLWDLARDNGGGLTRAELRAYFELKKTGFALMLGRVRIFDRPIDPKIFFKAFTPPQSFKYLTEEELQRLADLLDEEESQ</sequence>
<dbReference type="RefSeq" id="WP_342829782.1">
    <property type="nucleotide sequence ID" value="NZ_JBANDC010000008.1"/>
</dbReference>
<gene>
    <name evidence="1" type="ORF">V8G57_13150</name>
</gene>
<protein>
    <recommendedName>
        <fullName evidence="3">Transcriptional regulator</fullName>
    </recommendedName>
</protein>